<dbReference type="Pfam" id="PF13561">
    <property type="entry name" value="adh_short_C2"/>
    <property type="match status" value="1"/>
</dbReference>
<dbReference type="GO" id="GO:0050664">
    <property type="term" value="F:oxidoreductase activity, acting on NAD(P)H, oxygen as acceptor"/>
    <property type="evidence" value="ECO:0007669"/>
    <property type="project" value="TreeGrafter"/>
</dbReference>
<sequence length="284" mass="28703">MEPQVVVVIGAGGMGGALARRLGAGRHLVLADRDQVALDMLATSLADEGFETTVVVVDVSDGGSVHALANSAAACGSIIALAHTAGVSPIQASVTDIFAVDMVGTALVIDAFEDRMAGGGAAVVVASMAATLLGSAMSAEEQRGLALTRTRELRDIPSVRMLLEGPDSPRARATAYGIAKRANQLRVQSAAPKWGARQARINSISPGIIATPMGRAELSDGSTGEMIAAMAADAPAGRLGTVTDVAAVADFLLSRAASYISGADILVDGGVVASMLYPKTPAPK</sequence>
<proteinExistence type="inferred from homology"/>
<dbReference type="AlphaFoldDB" id="A0A9X3C3X8"/>
<dbReference type="PRINTS" id="PR00081">
    <property type="entry name" value="GDHRDH"/>
</dbReference>
<dbReference type="RefSeq" id="WP_263998732.1">
    <property type="nucleotide sequence ID" value="NZ_JACKVK010000013.1"/>
</dbReference>
<reference evidence="4" key="1">
    <citation type="submission" date="2020-07" db="EMBL/GenBank/DDBJ databases">
        <authorList>
            <person name="Pettersson B.M.F."/>
            <person name="Behra P.R.K."/>
            <person name="Ramesh M."/>
            <person name="Das S."/>
            <person name="Dasgupta S."/>
            <person name="Kirsebom L.A."/>
        </authorList>
    </citation>
    <scope>NUCLEOTIDE SEQUENCE</scope>
    <source>
        <strain evidence="4">DSM 44838</strain>
    </source>
</reference>
<dbReference type="EMBL" id="JACKVK010000013">
    <property type="protein sequence ID" value="MCV7423771.1"/>
    <property type="molecule type" value="Genomic_DNA"/>
</dbReference>
<dbReference type="PANTHER" id="PTHR43008:SF4">
    <property type="entry name" value="CHAIN DEHYDROGENASE, PUTATIVE (AFU_ORTHOLOGUE AFUA_4G08710)-RELATED"/>
    <property type="match status" value="1"/>
</dbReference>
<organism evidence="4 5">
    <name type="scientific">Mycobacterium yunnanensis</name>
    <dbReference type="NCBI Taxonomy" id="368477"/>
    <lineage>
        <taxon>Bacteria</taxon>
        <taxon>Bacillati</taxon>
        <taxon>Actinomycetota</taxon>
        <taxon>Actinomycetes</taxon>
        <taxon>Mycobacteriales</taxon>
        <taxon>Mycobacteriaceae</taxon>
        <taxon>Mycobacterium</taxon>
    </lineage>
</organism>
<dbReference type="InterPro" id="IPR036291">
    <property type="entry name" value="NAD(P)-bd_dom_sf"/>
</dbReference>
<dbReference type="Proteomes" id="UP001141629">
    <property type="component" value="Unassembled WGS sequence"/>
</dbReference>
<dbReference type="SUPFAM" id="SSF51735">
    <property type="entry name" value="NAD(P)-binding Rossmann-fold domains"/>
    <property type="match status" value="1"/>
</dbReference>
<dbReference type="Pfam" id="PF00106">
    <property type="entry name" value="adh_short"/>
    <property type="match status" value="1"/>
</dbReference>
<comment type="similarity">
    <text evidence="1">Belongs to the short-chain dehydrogenases/reductases (SDR) family.</text>
</comment>
<dbReference type="InterPro" id="IPR057326">
    <property type="entry name" value="KR_dom"/>
</dbReference>
<evidence type="ECO:0000313" key="4">
    <source>
        <dbReference type="EMBL" id="MCV7423771.1"/>
    </source>
</evidence>
<dbReference type="Gene3D" id="3.40.50.720">
    <property type="entry name" value="NAD(P)-binding Rossmann-like Domain"/>
    <property type="match status" value="1"/>
</dbReference>
<dbReference type="InterPro" id="IPR002347">
    <property type="entry name" value="SDR_fam"/>
</dbReference>
<keyword evidence="5" id="KW-1185">Reference proteome</keyword>
<dbReference type="PANTHER" id="PTHR43008">
    <property type="entry name" value="BENZIL REDUCTASE"/>
    <property type="match status" value="1"/>
</dbReference>
<feature type="domain" description="Ketoreductase" evidence="3">
    <location>
        <begin position="4"/>
        <end position="169"/>
    </location>
</feature>
<accession>A0A9X3C3X8</accession>
<evidence type="ECO:0000256" key="1">
    <source>
        <dbReference type="ARBA" id="ARBA00006484"/>
    </source>
</evidence>
<evidence type="ECO:0000313" key="5">
    <source>
        <dbReference type="Proteomes" id="UP001141629"/>
    </source>
</evidence>
<evidence type="ECO:0000259" key="3">
    <source>
        <dbReference type="SMART" id="SM00822"/>
    </source>
</evidence>
<evidence type="ECO:0000256" key="2">
    <source>
        <dbReference type="ARBA" id="ARBA00023002"/>
    </source>
</evidence>
<dbReference type="SMART" id="SM00822">
    <property type="entry name" value="PKS_KR"/>
    <property type="match status" value="1"/>
</dbReference>
<protein>
    <submittedName>
        <fullName evidence="4">SDR family oxidoreductase</fullName>
    </submittedName>
</protein>
<keyword evidence="2" id="KW-0560">Oxidoreductase</keyword>
<reference evidence="4" key="2">
    <citation type="journal article" date="2022" name="BMC Genomics">
        <title>Comparative genome analysis of mycobacteria focusing on tRNA and non-coding RNA.</title>
        <authorList>
            <person name="Behra P.R.K."/>
            <person name="Pettersson B.M.F."/>
            <person name="Ramesh M."/>
            <person name="Das S."/>
            <person name="Dasgupta S."/>
            <person name="Kirsebom L.A."/>
        </authorList>
    </citation>
    <scope>NUCLEOTIDE SEQUENCE</scope>
    <source>
        <strain evidence="4">DSM 44838</strain>
    </source>
</reference>
<dbReference type="NCBIfam" id="NF005395">
    <property type="entry name" value="PRK06940.1"/>
    <property type="match status" value="1"/>
</dbReference>
<name>A0A9X3C3X8_9MYCO</name>
<gene>
    <name evidence="4" type="ORF">H7K45_24765</name>
</gene>
<comment type="caution">
    <text evidence="4">The sequence shown here is derived from an EMBL/GenBank/DDBJ whole genome shotgun (WGS) entry which is preliminary data.</text>
</comment>